<dbReference type="EMBL" id="JBHRVA010000002">
    <property type="protein sequence ID" value="MFC3301434.1"/>
    <property type="molecule type" value="Genomic_DNA"/>
</dbReference>
<organism evidence="1 2">
    <name type="scientific">Parvularcula lutaonensis</name>
    <dbReference type="NCBI Taxonomy" id="491923"/>
    <lineage>
        <taxon>Bacteria</taxon>
        <taxon>Pseudomonadati</taxon>
        <taxon>Pseudomonadota</taxon>
        <taxon>Alphaproteobacteria</taxon>
        <taxon>Parvularculales</taxon>
        <taxon>Parvularculaceae</taxon>
        <taxon>Parvularcula</taxon>
    </lineage>
</organism>
<dbReference type="Proteomes" id="UP001595607">
    <property type="component" value="Unassembled WGS sequence"/>
</dbReference>
<dbReference type="InterPro" id="IPR043749">
    <property type="entry name" value="DUF5694"/>
</dbReference>
<dbReference type="PROSITE" id="PS51257">
    <property type="entry name" value="PROKAR_LIPOPROTEIN"/>
    <property type="match status" value="1"/>
</dbReference>
<dbReference type="Pfam" id="PF18950">
    <property type="entry name" value="DUF5694"/>
    <property type="match status" value="1"/>
</dbReference>
<evidence type="ECO:0000313" key="2">
    <source>
        <dbReference type="Proteomes" id="UP001595607"/>
    </source>
</evidence>
<sequence length="278" mass="30655">MIRRLGLPGLSAALLTACASTGHGEGPHEAPIEVMVIGSWHMQSTDSNVIDVDGPDVLTAERQAELEALIDRLERFAPTVVAVEESTDEPGFIDDGYSRFSPDMLLANPTEELQIGYRLARRMGHDEVYGIDEQPGAGEPDYFPFGKLMAHMAETGEAEALQATLAEMETRIEATMASFEEMTIGEALAETNRGLLSSADLYYDMLRYDQGESQPAAELYAYYMMRNAKIFSKLLDVTEPGDRVVVVYGAGHKHFLELLAENMPGVERVDPMPYLEGR</sequence>
<accession>A0ABV7M7L0</accession>
<proteinExistence type="predicted"/>
<evidence type="ECO:0000313" key="1">
    <source>
        <dbReference type="EMBL" id="MFC3301434.1"/>
    </source>
</evidence>
<comment type="caution">
    <text evidence="1">The sequence shown here is derived from an EMBL/GenBank/DDBJ whole genome shotgun (WGS) entry which is preliminary data.</text>
</comment>
<name>A0ABV7M7L0_9PROT</name>
<gene>
    <name evidence="1" type="ORF">ACFONP_01645</name>
</gene>
<reference evidence="2" key="1">
    <citation type="journal article" date="2019" name="Int. J. Syst. Evol. Microbiol.">
        <title>The Global Catalogue of Microorganisms (GCM) 10K type strain sequencing project: providing services to taxonomists for standard genome sequencing and annotation.</title>
        <authorList>
            <consortium name="The Broad Institute Genomics Platform"/>
            <consortium name="The Broad Institute Genome Sequencing Center for Infectious Disease"/>
            <person name="Wu L."/>
            <person name="Ma J."/>
        </authorList>
    </citation>
    <scope>NUCLEOTIDE SEQUENCE [LARGE SCALE GENOMIC DNA]</scope>
    <source>
        <strain evidence="2">KCTC 22245</strain>
    </source>
</reference>
<protein>
    <submittedName>
        <fullName evidence="1">DUF5694 domain-containing protein</fullName>
    </submittedName>
</protein>
<dbReference type="RefSeq" id="WP_189572428.1">
    <property type="nucleotide sequence ID" value="NZ_BMXU01000001.1"/>
</dbReference>
<keyword evidence="2" id="KW-1185">Reference proteome</keyword>